<dbReference type="InterPro" id="IPR005482">
    <property type="entry name" value="Biotin_COase_C"/>
</dbReference>
<evidence type="ECO:0000259" key="14">
    <source>
        <dbReference type="PROSITE" id="PS50975"/>
    </source>
</evidence>
<evidence type="ECO:0000256" key="7">
    <source>
        <dbReference type="ARBA" id="ARBA00022832"/>
    </source>
</evidence>
<dbReference type="PANTHER" id="PTHR48095">
    <property type="entry name" value="PYRUVATE CARBOXYLASE SUBUNIT A"/>
    <property type="match status" value="1"/>
</dbReference>
<dbReference type="PROSITE" id="PS50979">
    <property type="entry name" value="BC"/>
    <property type="match status" value="1"/>
</dbReference>
<keyword evidence="5" id="KW-0436">Ligase</keyword>
<dbReference type="InterPro" id="IPR011764">
    <property type="entry name" value="Biotin_carboxylation_dom"/>
</dbReference>
<keyword evidence="17" id="KW-1185">Reference proteome</keyword>
<evidence type="ECO:0000256" key="4">
    <source>
        <dbReference type="ARBA" id="ARBA00022516"/>
    </source>
</evidence>
<dbReference type="SUPFAM" id="SSF52440">
    <property type="entry name" value="PreATP-grasp domain"/>
    <property type="match status" value="1"/>
</dbReference>
<dbReference type="InterPro" id="IPR011054">
    <property type="entry name" value="Rudment_hybrid_motif"/>
</dbReference>
<dbReference type="GO" id="GO:0003989">
    <property type="term" value="F:acetyl-CoA carboxylase activity"/>
    <property type="evidence" value="ECO:0007669"/>
    <property type="project" value="InterPro"/>
</dbReference>
<comment type="function">
    <text evidence="2">This protein is a component of the acetyl coenzyme A carboxylase complex; first, biotin carboxylase catalyzes the carboxylation of the carrier protein and then the transcarboxylase transfers the carboxyl group to form malonyl-CoA.</text>
</comment>
<dbReference type="InterPro" id="IPR011053">
    <property type="entry name" value="Single_hybrid_motif"/>
</dbReference>
<dbReference type="Proteomes" id="UP000232122">
    <property type="component" value="Unassembled WGS sequence"/>
</dbReference>
<dbReference type="EMBL" id="NPEF02000018">
    <property type="protein sequence ID" value="MDV6236944.1"/>
    <property type="molecule type" value="Genomic_DNA"/>
</dbReference>
<dbReference type="InterPro" id="IPR001249">
    <property type="entry name" value="AcCoA_biotinCC"/>
</dbReference>
<dbReference type="Gene3D" id="3.30.470.20">
    <property type="entry name" value="ATP-grasp fold, B domain"/>
    <property type="match status" value="1"/>
</dbReference>
<evidence type="ECO:0000256" key="3">
    <source>
        <dbReference type="ARBA" id="ARBA00005194"/>
    </source>
</evidence>
<evidence type="ECO:0000256" key="11">
    <source>
        <dbReference type="ARBA" id="ARBA00023267"/>
    </source>
</evidence>
<evidence type="ECO:0000256" key="8">
    <source>
        <dbReference type="ARBA" id="ARBA00022840"/>
    </source>
</evidence>
<keyword evidence="10" id="KW-0275">Fatty acid biosynthesis</keyword>
<dbReference type="Pfam" id="PF00364">
    <property type="entry name" value="Biotin_lipoyl"/>
    <property type="match status" value="1"/>
</dbReference>
<dbReference type="PANTHER" id="PTHR48095:SF4">
    <property type="entry name" value="BIOTIN CARBOXYL CARRIER PROTEIN OF ACETYL-COA CARBOXYLASE"/>
    <property type="match status" value="1"/>
</dbReference>
<evidence type="ECO:0000256" key="2">
    <source>
        <dbReference type="ARBA" id="ARBA00003761"/>
    </source>
</evidence>
<keyword evidence="8 12" id="KW-0067">ATP-binding</keyword>
<keyword evidence="4" id="KW-0444">Lipid biosynthesis</keyword>
<comment type="pathway">
    <text evidence="3">Lipid metabolism; fatty acid biosynthesis.</text>
</comment>
<evidence type="ECO:0000256" key="9">
    <source>
        <dbReference type="ARBA" id="ARBA00023098"/>
    </source>
</evidence>
<protein>
    <submittedName>
        <fullName evidence="16">Biotin/lipoyl-containing protein</fullName>
    </submittedName>
</protein>
<dbReference type="SMART" id="SM00878">
    <property type="entry name" value="Biotin_carb_C"/>
    <property type="match status" value="1"/>
</dbReference>
<evidence type="ECO:0000313" key="17">
    <source>
        <dbReference type="Proteomes" id="UP000232122"/>
    </source>
</evidence>
<feature type="domain" description="Biotin carboxylation" evidence="15">
    <location>
        <begin position="25"/>
        <end position="589"/>
    </location>
</feature>
<name>A0AAE4TZD8_9LEPT</name>
<evidence type="ECO:0000259" key="13">
    <source>
        <dbReference type="PROSITE" id="PS50968"/>
    </source>
</evidence>
<proteinExistence type="predicted"/>
<keyword evidence="9" id="KW-0443">Lipid metabolism</keyword>
<dbReference type="Gene3D" id="2.40.50.100">
    <property type="match status" value="1"/>
</dbReference>
<dbReference type="PROSITE" id="PS00188">
    <property type="entry name" value="BIOTIN"/>
    <property type="match status" value="1"/>
</dbReference>
<evidence type="ECO:0000256" key="12">
    <source>
        <dbReference type="PROSITE-ProRule" id="PRU00409"/>
    </source>
</evidence>
<keyword evidence="11" id="KW-0092">Biotin</keyword>
<dbReference type="GO" id="GO:0046872">
    <property type="term" value="F:metal ion binding"/>
    <property type="evidence" value="ECO:0007669"/>
    <property type="project" value="InterPro"/>
</dbReference>
<dbReference type="CDD" id="cd06850">
    <property type="entry name" value="biotinyl_domain"/>
    <property type="match status" value="1"/>
</dbReference>
<evidence type="ECO:0000313" key="16">
    <source>
        <dbReference type="EMBL" id="MDV6236944.1"/>
    </source>
</evidence>
<accession>A0AAE4TZD8</accession>
<comment type="cofactor">
    <cofactor evidence="1">
        <name>biotin</name>
        <dbReference type="ChEBI" id="CHEBI:57586"/>
    </cofactor>
</comment>
<evidence type="ECO:0000259" key="15">
    <source>
        <dbReference type="PROSITE" id="PS50979"/>
    </source>
</evidence>
<dbReference type="PROSITE" id="PS50968">
    <property type="entry name" value="BIOTINYL_LIPOYL"/>
    <property type="match status" value="1"/>
</dbReference>
<gene>
    <name evidence="16" type="ORF">CH379_015040</name>
</gene>
<evidence type="ECO:0000256" key="1">
    <source>
        <dbReference type="ARBA" id="ARBA00001953"/>
    </source>
</evidence>
<dbReference type="AlphaFoldDB" id="A0AAE4TZD8"/>
<dbReference type="GO" id="GO:0009317">
    <property type="term" value="C:acetyl-CoA carboxylase complex"/>
    <property type="evidence" value="ECO:0007669"/>
    <property type="project" value="InterPro"/>
</dbReference>
<dbReference type="Pfam" id="PF00289">
    <property type="entry name" value="Biotin_carb_N"/>
    <property type="match status" value="1"/>
</dbReference>
<sequence length="915" mass="101945">MIDFQNNRIQFHQSNSPWIRSFSLESIKCLIVCRGPVRKEAMDIFDSIGIREYGILLSEKDSVVYPMALAPELRGFRFPNNIHRVPDYMGAGKEEKVERIAQIISIAKDNQYTHIFAGYGFMAEDSEFIEAIEKSGIVFMGPASYVANQAGSKDAAKKIARQLNVSVTPGVDNISSLALLAKAPDAKALEKFAKEKGIDFTFDSSLSPETNAENLLELGYSKIIELVSIADLQNEAEKETKKIWEKYPKNRIRFKYIGGGGGKGQRVVSKSEEVKGAVQEILSESKVTAPGTNKNFLIELNIENTRHNEIQLIGNGEWCLALGGRDCSVQMHEQKLLEISLTQELLEKEIAACSAKDPKKAEILKGDLKVLREMEEQSERFGAAVKLNSVSTFESIVEGTNHFFMEVNTRIQVEHRVTEIVYSLKFKNPENANEFFVVDSLIEAMALLSLHGKRLQKPDRILRYPSGSEVRINATNKAIQPHAGGVIMNWSKPLSDEIRDDQGISIRNPDTGLFVHYKVAGAYDSNIALLITHGENREDNLKRLGNILRKTELRGNDLQTNLLVHYGLINWILGKDAMFKPSTAFMISYLAAVGALEKLVKDVDLEIAWKKVLSELNSADAKKILSRKLTLITRPIGDVIKDAHLLAGFLGYHLGRSWKLSGTKVEWSRNPVHILFDLYHYLNMEANPSQSPSEQIWDHDDEILQKALSFYQELSKLTGIAADSIELVNALNSGKAIQGVDAKTLPSVLKSHNGFQLGLELLKLLPVAGSNSGFYKLDVDEKLEAIIPEEFKKTDTRDAFIKFLAPPPKASSDEIVAPMGGMFYSKEAPDLPPMVQVGDHFKAGQPLFIVEVMKMFNKISAPFSGTVKEILLSDSDGKIISKGQTIFKIVPDEVIHIETEAEIADRKKKTTLSLL</sequence>
<dbReference type="InterPro" id="IPR016185">
    <property type="entry name" value="PreATP-grasp_dom_sf"/>
</dbReference>
<dbReference type="SUPFAM" id="SSF51230">
    <property type="entry name" value="Single hybrid motif"/>
    <property type="match status" value="1"/>
</dbReference>
<evidence type="ECO:0000256" key="5">
    <source>
        <dbReference type="ARBA" id="ARBA00022598"/>
    </source>
</evidence>
<dbReference type="RefSeq" id="WP_100747406.1">
    <property type="nucleotide sequence ID" value="NZ_NPEF02000018.1"/>
</dbReference>
<dbReference type="InterPro" id="IPR011761">
    <property type="entry name" value="ATP-grasp"/>
</dbReference>
<feature type="domain" description="ATP-grasp" evidence="14">
    <location>
        <begin position="221"/>
        <end position="446"/>
    </location>
</feature>
<dbReference type="InterPro" id="IPR000089">
    <property type="entry name" value="Biotin_lipoyl"/>
</dbReference>
<dbReference type="SUPFAM" id="SSF51246">
    <property type="entry name" value="Rudiment single hybrid motif"/>
    <property type="match status" value="1"/>
</dbReference>
<organism evidence="16 17">
    <name type="scientific">Leptospira ellisii</name>
    <dbReference type="NCBI Taxonomy" id="2023197"/>
    <lineage>
        <taxon>Bacteria</taxon>
        <taxon>Pseudomonadati</taxon>
        <taxon>Spirochaetota</taxon>
        <taxon>Spirochaetia</taxon>
        <taxon>Leptospirales</taxon>
        <taxon>Leptospiraceae</taxon>
        <taxon>Leptospira</taxon>
    </lineage>
</organism>
<dbReference type="Gene3D" id="3.40.50.20">
    <property type="match status" value="1"/>
</dbReference>
<dbReference type="GO" id="GO:0005524">
    <property type="term" value="F:ATP binding"/>
    <property type="evidence" value="ECO:0007669"/>
    <property type="project" value="UniProtKB-UniRule"/>
</dbReference>
<dbReference type="InterPro" id="IPR005479">
    <property type="entry name" value="CPAse_ATP-bd"/>
</dbReference>
<feature type="domain" description="Lipoyl-binding" evidence="13">
    <location>
        <begin position="800"/>
        <end position="890"/>
    </location>
</feature>
<evidence type="ECO:0000256" key="10">
    <source>
        <dbReference type="ARBA" id="ARBA00023160"/>
    </source>
</evidence>
<dbReference type="InterPro" id="IPR051602">
    <property type="entry name" value="ACC_Biotin_Carboxylase"/>
</dbReference>
<keyword evidence="6 12" id="KW-0547">Nucleotide-binding</keyword>
<dbReference type="PROSITE" id="PS50975">
    <property type="entry name" value="ATP_GRASP"/>
    <property type="match status" value="1"/>
</dbReference>
<dbReference type="SUPFAM" id="SSF56059">
    <property type="entry name" value="Glutathione synthetase ATP-binding domain-like"/>
    <property type="match status" value="1"/>
</dbReference>
<dbReference type="Pfam" id="PF02786">
    <property type="entry name" value="CPSase_L_D2"/>
    <property type="match status" value="1"/>
</dbReference>
<dbReference type="GO" id="GO:0006633">
    <property type="term" value="P:fatty acid biosynthetic process"/>
    <property type="evidence" value="ECO:0007669"/>
    <property type="project" value="UniProtKB-KW"/>
</dbReference>
<reference evidence="16 17" key="1">
    <citation type="journal article" date="2018" name="Microb. Genom.">
        <title>Deciphering the unexplored Leptospira diversity from soils uncovers genomic evolution to virulence.</title>
        <authorList>
            <person name="Thibeaux R."/>
            <person name="Iraola G."/>
            <person name="Ferres I."/>
            <person name="Bierque E."/>
            <person name="Girault D."/>
            <person name="Soupe-Gilbert M.E."/>
            <person name="Picardeau M."/>
            <person name="Goarant C."/>
        </authorList>
    </citation>
    <scope>NUCLEOTIDE SEQUENCE [LARGE SCALE GENOMIC DNA]</scope>
    <source>
        <strain evidence="16 17">ATI7-C-A5</strain>
    </source>
</reference>
<dbReference type="PRINTS" id="PR01071">
    <property type="entry name" value="ACOABIOTINCC"/>
</dbReference>
<dbReference type="Pfam" id="PF02785">
    <property type="entry name" value="Biotin_carb_C"/>
    <property type="match status" value="1"/>
</dbReference>
<dbReference type="InterPro" id="IPR001882">
    <property type="entry name" value="Biotin_BS"/>
</dbReference>
<keyword evidence="7" id="KW-0276">Fatty acid metabolism</keyword>
<dbReference type="InterPro" id="IPR005481">
    <property type="entry name" value="BC-like_N"/>
</dbReference>
<comment type="caution">
    <text evidence="16">The sequence shown here is derived from an EMBL/GenBank/DDBJ whole genome shotgun (WGS) entry which is preliminary data.</text>
</comment>
<dbReference type="PROSITE" id="PS00867">
    <property type="entry name" value="CPSASE_2"/>
    <property type="match status" value="1"/>
</dbReference>
<evidence type="ECO:0000256" key="6">
    <source>
        <dbReference type="ARBA" id="ARBA00022741"/>
    </source>
</evidence>